<accession>A0A2A5J9B6</accession>
<dbReference type="Proteomes" id="UP000230886">
    <property type="component" value="Unassembled WGS sequence"/>
</dbReference>
<protein>
    <submittedName>
        <fullName evidence="1">Uncharacterized protein</fullName>
    </submittedName>
</protein>
<organism evidence="1 2">
    <name type="scientific">Rhodococcus qingshengii</name>
    <dbReference type="NCBI Taxonomy" id="334542"/>
    <lineage>
        <taxon>Bacteria</taxon>
        <taxon>Bacillati</taxon>
        <taxon>Actinomycetota</taxon>
        <taxon>Actinomycetes</taxon>
        <taxon>Mycobacteriales</taxon>
        <taxon>Nocardiaceae</taxon>
        <taxon>Rhodococcus</taxon>
        <taxon>Rhodococcus erythropolis group</taxon>
    </lineage>
</organism>
<proteinExistence type="predicted"/>
<reference evidence="1 2" key="1">
    <citation type="submission" date="2017-07" db="EMBL/GenBank/DDBJ databases">
        <title>Draft sequence of Rhodococcus enclensis 23b-28.</title>
        <authorList>
            <person name="Besaury L."/>
            <person name="Sancelme M."/>
            <person name="Amato P."/>
            <person name="Lallement A."/>
            <person name="Delort A.-M."/>
        </authorList>
    </citation>
    <scope>NUCLEOTIDE SEQUENCE [LARGE SCALE GENOMIC DNA]</scope>
    <source>
        <strain evidence="1 2">23b-28</strain>
    </source>
</reference>
<evidence type="ECO:0000313" key="2">
    <source>
        <dbReference type="Proteomes" id="UP000230886"/>
    </source>
</evidence>
<gene>
    <name evidence="1" type="ORF">CHR55_16260</name>
</gene>
<comment type="caution">
    <text evidence="1">The sequence shown here is derived from an EMBL/GenBank/DDBJ whole genome shotgun (WGS) entry which is preliminary data.</text>
</comment>
<sequence length="63" mass="6805">MFVLAGETAVVSPVVPFPVVVASVLTPSPSPAESFWSGFFDHTRELEVLQVTFGDGIRKLTLK</sequence>
<dbReference type="KEGG" id="rqi:C1M55_03775"/>
<dbReference type="EMBL" id="NOVD01000010">
    <property type="protein sequence ID" value="PCK26155.1"/>
    <property type="molecule type" value="Genomic_DNA"/>
</dbReference>
<name>A0A069JAP7_RHOSG</name>
<evidence type="ECO:0000313" key="1">
    <source>
        <dbReference type="EMBL" id="PCK26155.1"/>
    </source>
</evidence>
<dbReference type="AlphaFoldDB" id="A0A069JAP7"/>
<accession>A0A069JAP7</accession>